<dbReference type="Proteomes" id="UP001162131">
    <property type="component" value="Unassembled WGS sequence"/>
</dbReference>
<evidence type="ECO:0000256" key="4">
    <source>
        <dbReference type="PROSITE-ProRule" id="PRU00175"/>
    </source>
</evidence>
<evidence type="ECO:0000256" key="5">
    <source>
        <dbReference type="SAM" id="Coils"/>
    </source>
</evidence>
<gene>
    <name evidence="7" type="ORF">BSTOLATCC_MIC5414</name>
</gene>
<feature type="coiled-coil region" evidence="5">
    <location>
        <begin position="49"/>
        <end position="80"/>
    </location>
</feature>
<dbReference type="PROSITE" id="PS00518">
    <property type="entry name" value="ZF_RING_1"/>
    <property type="match status" value="1"/>
</dbReference>
<evidence type="ECO:0000256" key="2">
    <source>
        <dbReference type="ARBA" id="ARBA00022771"/>
    </source>
</evidence>
<name>A0AAU9ICK6_9CILI</name>
<keyword evidence="1" id="KW-0479">Metal-binding</keyword>
<dbReference type="AlphaFoldDB" id="A0AAU9ICK6"/>
<dbReference type="InterPro" id="IPR013083">
    <property type="entry name" value="Znf_RING/FYVE/PHD"/>
</dbReference>
<keyword evidence="5" id="KW-0175">Coiled coil</keyword>
<feature type="domain" description="RING-type" evidence="6">
    <location>
        <begin position="90"/>
        <end position="123"/>
    </location>
</feature>
<evidence type="ECO:0000256" key="3">
    <source>
        <dbReference type="ARBA" id="ARBA00022833"/>
    </source>
</evidence>
<comment type="caution">
    <text evidence="7">The sequence shown here is derived from an EMBL/GenBank/DDBJ whole genome shotgun (WGS) entry which is preliminary data.</text>
</comment>
<dbReference type="SMART" id="SM00184">
    <property type="entry name" value="RING"/>
    <property type="match status" value="1"/>
</dbReference>
<dbReference type="GO" id="GO:0008270">
    <property type="term" value="F:zinc ion binding"/>
    <property type="evidence" value="ECO:0007669"/>
    <property type="project" value="UniProtKB-KW"/>
</dbReference>
<keyword evidence="3" id="KW-0862">Zinc</keyword>
<keyword evidence="2 4" id="KW-0863">Zinc-finger</keyword>
<evidence type="ECO:0000256" key="1">
    <source>
        <dbReference type="ARBA" id="ARBA00022723"/>
    </source>
</evidence>
<proteinExistence type="predicted"/>
<dbReference type="PROSITE" id="PS50089">
    <property type="entry name" value="ZF_RING_2"/>
    <property type="match status" value="1"/>
</dbReference>
<dbReference type="InterPro" id="IPR001841">
    <property type="entry name" value="Znf_RING"/>
</dbReference>
<evidence type="ECO:0000313" key="8">
    <source>
        <dbReference type="Proteomes" id="UP001162131"/>
    </source>
</evidence>
<sequence length="127" mass="14857">MAWRFELDTPVISYVPKPKKAPNVTLEQIMKQKKDKKVESIRGYYDPMIYEIEEEIAKLREKKEQIERDRDEELKAAEEQFKIEEIENACLICYAEKATETLRCGHVVCGGCLKKIDVCPFDRSNLV</sequence>
<organism evidence="7 8">
    <name type="scientific">Blepharisma stoltei</name>
    <dbReference type="NCBI Taxonomy" id="1481888"/>
    <lineage>
        <taxon>Eukaryota</taxon>
        <taxon>Sar</taxon>
        <taxon>Alveolata</taxon>
        <taxon>Ciliophora</taxon>
        <taxon>Postciliodesmatophora</taxon>
        <taxon>Heterotrichea</taxon>
        <taxon>Heterotrichida</taxon>
        <taxon>Blepharismidae</taxon>
        <taxon>Blepharisma</taxon>
    </lineage>
</organism>
<dbReference type="SUPFAM" id="SSF57850">
    <property type="entry name" value="RING/U-box"/>
    <property type="match status" value="1"/>
</dbReference>
<dbReference type="Pfam" id="PF13920">
    <property type="entry name" value="zf-C3HC4_3"/>
    <property type="match status" value="1"/>
</dbReference>
<evidence type="ECO:0000313" key="7">
    <source>
        <dbReference type="EMBL" id="CAG9312166.1"/>
    </source>
</evidence>
<evidence type="ECO:0000259" key="6">
    <source>
        <dbReference type="PROSITE" id="PS50089"/>
    </source>
</evidence>
<reference evidence="7" key="1">
    <citation type="submission" date="2021-09" db="EMBL/GenBank/DDBJ databases">
        <authorList>
            <consortium name="AG Swart"/>
            <person name="Singh M."/>
            <person name="Singh A."/>
            <person name="Seah K."/>
            <person name="Emmerich C."/>
        </authorList>
    </citation>
    <scope>NUCLEOTIDE SEQUENCE</scope>
    <source>
        <strain evidence="7">ATCC30299</strain>
    </source>
</reference>
<dbReference type="Gene3D" id="3.30.40.10">
    <property type="entry name" value="Zinc/RING finger domain, C3HC4 (zinc finger)"/>
    <property type="match status" value="1"/>
</dbReference>
<keyword evidence="8" id="KW-1185">Reference proteome</keyword>
<protein>
    <recommendedName>
        <fullName evidence="6">RING-type domain-containing protein</fullName>
    </recommendedName>
</protein>
<accession>A0AAU9ICK6</accession>
<dbReference type="InterPro" id="IPR017907">
    <property type="entry name" value="Znf_RING_CS"/>
</dbReference>
<dbReference type="EMBL" id="CAJZBQ010000005">
    <property type="protein sequence ID" value="CAG9312166.1"/>
    <property type="molecule type" value="Genomic_DNA"/>
</dbReference>